<dbReference type="PANTHER" id="PTHR37309">
    <property type="entry name" value="SLR0284 PROTEIN"/>
    <property type="match status" value="1"/>
</dbReference>
<keyword evidence="1" id="KW-0812">Transmembrane</keyword>
<dbReference type="Pfam" id="PF04020">
    <property type="entry name" value="Phage_holin_4_2"/>
    <property type="match status" value="1"/>
</dbReference>
<evidence type="ECO:0000313" key="2">
    <source>
        <dbReference type="EMBL" id="GAF96331.1"/>
    </source>
</evidence>
<keyword evidence="1" id="KW-0472">Membrane</keyword>
<proteinExistence type="predicted"/>
<keyword evidence="1" id="KW-1133">Transmembrane helix</keyword>
<comment type="caution">
    <text evidence="2">The sequence shown here is derived from an EMBL/GenBank/DDBJ whole genome shotgun (WGS) entry which is preliminary data.</text>
</comment>
<sequence>MGFFVRMAISAVGLWLASRIVPGVEITATGTLLFAALLLGVVNAVVRPVVILLTLPITVLTLGFFLWVVNAAMLGIVAWLLSGFQLAGLGSALLASAIVSITSWIASWYIGPRGHYEVLIVRRGGELHE</sequence>
<gene>
    <name evidence="2" type="ORF">S01H1_26348</name>
</gene>
<protein>
    <recommendedName>
        <fullName evidence="3">Phage holin family protein</fullName>
    </recommendedName>
</protein>
<feature type="transmembrane region" description="Helical" evidence="1">
    <location>
        <begin position="87"/>
        <end position="110"/>
    </location>
</feature>
<accession>X0UAH5</accession>
<evidence type="ECO:0008006" key="3">
    <source>
        <dbReference type="Google" id="ProtNLM"/>
    </source>
</evidence>
<dbReference type="AlphaFoldDB" id="X0UAH5"/>
<name>X0UAH5_9ZZZZ</name>
<organism evidence="2">
    <name type="scientific">marine sediment metagenome</name>
    <dbReference type="NCBI Taxonomy" id="412755"/>
    <lineage>
        <taxon>unclassified sequences</taxon>
        <taxon>metagenomes</taxon>
        <taxon>ecological metagenomes</taxon>
    </lineage>
</organism>
<dbReference type="PANTHER" id="PTHR37309:SF1">
    <property type="entry name" value="SLR0284 PROTEIN"/>
    <property type="match status" value="1"/>
</dbReference>
<reference evidence="2" key="1">
    <citation type="journal article" date="2014" name="Front. Microbiol.">
        <title>High frequency of phylogenetically diverse reductive dehalogenase-homologous genes in deep subseafloor sedimentary metagenomes.</title>
        <authorList>
            <person name="Kawai M."/>
            <person name="Futagami T."/>
            <person name="Toyoda A."/>
            <person name="Takaki Y."/>
            <person name="Nishi S."/>
            <person name="Hori S."/>
            <person name="Arai W."/>
            <person name="Tsubouchi T."/>
            <person name="Morono Y."/>
            <person name="Uchiyama I."/>
            <person name="Ito T."/>
            <person name="Fujiyama A."/>
            <person name="Inagaki F."/>
            <person name="Takami H."/>
        </authorList>
    </citation>
    <scope>NUCLEOTIDE SEQUENCE</scope>
    <source>
        <strain evidence="2">Expedition CK06-06</strain>
    </source>
</reference>
<dbReference type="InterPro" id="IPR007165">
    <property type="entry name" value="Phage_holin_4_2"/>
</dbReference>
<dbReference type="EMBL" id="BARS01015965">
    <property type="protein sequence ID" value="GAF96331.1"/>
    <property type="molecule type" value="Genomic_DNA"/>
</dbReference>
<evidence type="ECO:0000256" key="1">
    <source>
        <dbReference type="SAM" id="Phobius"/>
    </source>
</evidence>